<dbReference type="EMBL" id="SMBT01000009">
    <property type="protein sequence ID" value="TCU84639.1"/>
    <property type="molecule type" value="Genomic_DNA"/>
</dbReference>
<feature type="chain" id="PRO_5016564807" evidence="1">
    <location>
        <begin position="23"/>
        <end position="247"/>
    </location>
</feature>
<dbReference type="Proteomes" id="UP000255108">
    <property type="component" value="Unassembled WGS sequence"/>
</dbReference>
<dbReference type="Proteomes" id="UP000295794">
    <property type="component" value="Unassembled WGS sequence"/>
</dbReference>
<name>A0A377Q5S7_9NEIS</name>
<proteinExistence type="predicted"/>
<organism evidence="2 4">
    <name type="scientific">Iodobacter fluviatilis</name>
    <dbReference type="NCBI Taxonomy" id="537"/>
    <lineage>
        <taxon>Bacteria</taxon>
        <taxon>Pseudomonadati</taxon>
        <taxon>Pseudomonadota</taxon>
        <taxon>Betaproteobacteria</taxon>
        <taxon>Neisseriales</taxon>
        <taxon>Chitinibacteraceae</taxon>
        <taxon>Iodobacter</taxon>
    </lineage>
</organism>
<reference evidence="2 4" key="1">
    <citation type="submission" date="2018-06" db="EMBL/GenBank/DDBJ databases">
        <authorList>
            <consortium name="Pathogen Informatics"/>
            <person name="Doyle S."/>
        </authorList>
    </citation>
    <scope>NUCLEOTIDE SEQUENCE [LARGE SCALE GENOMIC DNA]</scope>
    <source>
        <strain evidence="2 4">NCTC11159</strain>
    </source>
</reference>
<keyword evidence="5" id="KW-1185">Reference proteome</keyword>
<gene>
    <name evidence="3" type="ORF">EV682_109164</name>
    <name evidence="2" type="ORF">NCTC11159_01163</name>
</gene>
<dbReference type="RefSeq" id="WP_115226483.1">
    <property type="nucleotide sequence ID" value="NZ_CAWOLO010000009.1"/>
</dbReference>
<reference evidence="3 5" key="2">
    <citation type="submission" date="2019-03" db="EMBL/GenBank/DDBJ databases">
        <title>Genomic Encyclopedia of Type Strains, Phase IV (KMG-IV): sequencing the most valuable type-strain genomes for metagenomic binning, comparative biology and taxonomic classification.</title>
        <authorList>
            <person name="Goeker M."/>
        </authorList>
    </citation>
    <scope>NUCLEOTIDE SEQUENCE [LARGE SCALE GENOMIC DNA]</scope>
    <source>
        <strain evidence="3 5">DSM 3764</strain>
    </source>
</reference>
<feature type="signal peptide" evidence="1">
    <location>
        <begin position="1"/>
        <end position="22"/>
    </location>
</feature>
<evidence type="ECO:0000313" key="5">
    <source>
        <dbReference type="Proteomes" id="UP000295794"/>
    </source>
</evidence>
<evidence type="ECO:0000313" key="2">
    <source>
        <dbReference type="EMBL" id="STQ90105.1"/>
    </source>
</evidence>
<evidence type="ECO:0000256" key="1">
    <source>
        <dbReference type="SAM" id="SignalP"/>
    </source>
</evidence>
<accession>A0A377Q5S7</accession>
<evidence type="ECO:0000313" key="3">
    <source>
        <dbReference type="EMBL" id="TCU84639.1"/>
    </source>
</evidence>
<protein>
    <submittedName>
        <fullName evidence="3">Conjugal transfer/entry exclusion protein</fullName>
    </submittedName>
</protein>
<keyword evidence="1" id="KW-0732">Signal</keyword>
<evidence type="ECO:0000313" key="4">
    <source>
        <dbReference type="Proteomes" id="UP000255108"/>
    </source>
</evidence>
<dbReference type="AlphaFoldDB" id="A0A377Q5S7"/>
<dbReference type="EMBL" id="UGHR01000001">
    <property type="protein sequence ID" value="STQ90105.1"/>
    <property type="molecule type" value="Genomic_DNA"/>
</dbReference>
<dbReference type="OrthoDB" id="8665279at2"/>
<sequence length="247" mass="28703">MRKYIISFLLASSISNACYAYAYALEFTQWLNNFELVTSNLSQAELVAVQAKEYALQLEQQIERIKNMANVPRDVIQKQLQPYIRTAEKIRELRDHIQSFKRSVEDVRTVYTRRIEEMKNLNLNPEEYMRAEINLAKVRGGEYKKSLDEDMISLGRVAEEAQGLQESRSQIEGIDGNLKGFKVLAQQSHMLASIMMDVKSSVIKANSLSNEKAINEISNEERDNMMRELRIKKNNEEREKIKKSFKL</sequence>